<name>A0ABR6W1E3_9BACT</name>
<accession>A0ABR6W1E3</accession>
<dbReference type="RefSeq" id="WP_186736252.1">
    <property type="nucleotide sequence ID" value="NZ_VFIA01000004.1"/>
</dbReference>
<dbReference type="EMBL" id="VFIA01000004">
    <property type="protein sequence ID" value="MBC3790419.1"/>
    <property type="molecule type" value="Genomic_DNA"/>
</dbReference>
<organism evidence="2 3">
    <name type="scientific">Spirosoma utsteinense</name>
    <dbReference type="NCBI Taxonomy" id="2585773"/>
    <lineage>
        <taxon>Bacteria</taxon>
        <taxon>Pseudomonadati</taxon>
        <taxon>Bacteroidota</taxon>
        <taxon>Cytophagia</taxon>
        <taxon>Cytophagales</taxon>
        <taxon>Cytophagaceae</taxon>
        <taxon>Spirosoma</taxon>
    </lineage>
</organism>
<evidence type="ECO:0000259" key="1">
    <source>
        <dbReference type="Pfam" id="PF05099"/>
    </source>
</evidence>
<evidence type="ECO:0000313" key="3">
    <source>
        <dbReference type="Proteomes" id="UP000700732"/>
    </source>
</evidence>
<dbReference type="Pfam" id="PF05099">
    <property type="entry name" value="TerB"/>
    <property type="match status" value="1"/>
</dbReference>
<dbReference type="Gene3D" id="1.10.3680.10">
    <property type="entry name" value="TerB-like"/>
    <property type="match status" value="1"/>
</dbReference>
<evidence type="ECO:0000313" key="2">
    <source>
        <dbReference type="EMBL" id="MBC3790419.1"/>
    </source>
</evidence>
<sequence>MKIQDIYMGLGSLVYAIARADGHLHPLENKVIRQLLEQEPFGDVARCAFTLREFHRETAEEAYAFALRHFRANRVFMDEARKADFVSIAESIARAHNDVSVNEQLLLERLRADFNAL</sequence>
<proteinExistence type="predicted"/>
<dbReference type="Proteomes" id="UP000700732">
    <property type="component" value="Unassembled WGS sequence"/>
</dbReference>
<dbReference type="SUPFAM" id="SSF158682">
    <property type="entry name" value="TerB-like"/>
    <property type="match status" value="1"/>
</dbReference>
<gene>
    <name evidence="2" type="ORF">FH603_908</name>
</gene>
<protein>
    <submittedName>
        <fullName evidence="2">Tellurite resistance protein B-like protein</fullName>
    </submittedName>
</protein>
<feature type="domain" description="Co-chaperone DjlA N-terminal" evidence="1">
    <location>
        <begin position="12"/>
        <end position="111"/>
    </location>
</feature>
<dbReference type="InterPro" id="IPR029024">
    <property type="entry name" value="TerB-like"/>
</dbReference>
<dbReference type="InterPro" id="IPR007791">
    <property type="entry name" value="DjlA_N"/>
</dbReference>
<keyword evidence="3" id="KW-1185">Reference proteome</keyword>
<reference evidence="2 3" key="1">
    <citation type="submission" date="2019-06" db="EMBL/GenBank/DDBJ databases">
        <title>Spirosoma utsteinense sp. nov. isolated from Antarctic ice-free soils.</title>
        <authorList>
            <person name="Tahon G."/>
        </authorList>
    </citation>
    <scope>NUCLEOTIDE SEQUENCE [LARGE SCALE GENOMIC DNA]</scope>
    <source>
        <strain evidence="2 3">LMG 31447</strain>
    </source>
</reference>
<comment type="caution">
    <text evidence="2">The sequence shown here is derived from an EMBL/GenBank/DDBJ whole genome shotgun (WGS) entry which is preliminary data.</text>
</comment>
<dbReference type="CDD" id="cd07177">
    <property type="entry name" value="terB_like"/>
    <property type="match status" value="1"/>
</dbReference>